<proteinExistence type="predicted"/>
<dbReference type="OrthoDB" id="68575at2759"/>
<evidence type="ECO:0000313" key="1">
    <source>
        <dbReference type="EMBL" id="KAF1911586.1"/>
    </source>
</evidence>
<reference evidence="1" key="1">
    <citation type="journal article" date="2020" name="Stud. Mycol.">
        <title>101 Dothideomycetes genomes: a test case for predicting lifestyles and emergence of pathogens.</title>
        <authorList>
            <person name="Haridas S."/>
            <person name="Albert R."/>
            <person name="Binder M."/>
            <person name="Bloem J."/>
            <person name="Labutti K."/>
            <person name="Salamov A."/>
            <person name="Andreopoulos B."/>
            <person name="Baker S."/>
            <person name="Barry K."/>
            <person name="Bills G."/>
            <person name="Bluhm B."/>
            <person name="Cannon C."/>
            <person name="Castanera R."/>
            <person name="Culley D."/>
            <person name="Daum C."/>
            <person name="Ezra D."/>
            <person name="Gonzalez J."/>
            <person name="Henrissat B."/>
            <person name="Kuo A."/>
            <person name="Liang C."/>
            <person name="Lipzen A."/>
            <person name="Lutzoni F."/>
            <person name="Magnuson J."/>
            <person name="Mondo S."/>
            <person name="Nolan M."/>
            <person name="Ohm R."/>
            <person name="Pangilinan J."/>
            <person name="Park H.-J."/>
            <person name="Ramirez L."/>
            <person name="Alfaro M."/>
            <person name="Sun H."/>
            <person name="Tritt A."/>
            <person name="Yoshinaga Y."/>
            <person name="Zwiers L.-H."/>
            <person name="Turgeon B."/>
            <person name="Goodwin S."/>
            <person name="Spatafora J."/>
            <person name="Crous P."/>
            <person name="Grigoriev I."/>
        </authorList>
    </citation>
    <scope>NUCLEOTIDE SEQUENCE</scope>
    <source>
        <strain evidence="1">HMLAC05119</strain>
    </source>
</reference>
<dbReference type="Gene3D" id="1.10.405.20">
    <property type="match status" value="1"/>
</dbReference>
<gene>
    <name evidence="1" type="ORF">BDU57DRAFT_565618</name>
</gene>
<dbReference type="EMBL" id="ML979143">
    <property type="protein sequence ID" value="KAF1911586.1"/>
    <property type="molecule type" value="Genomic_DNA"/>
</dbReference>
<protein>
    <submittedName>
        <fullName evidence="1">Uncharacterized protein</fullName>
    </submittedName>
</protein>
<evidence type="ECO:0000313" key="2">
    <source>
        <dbReference type="Proteomes" id="UP000800096"/>
    </source>
</evidence>
<keyword evidence="2" id="KW-1185">Reference proteome</keyword>
<dbReference type="Proteomes" id="UP000800096">
    <property type="component" value="Unassembled WGS sequence"/>
</dbReference>
<organism evidence="1 2">
    <name type="scientific">Ampelomyces quisqualis</name>
    <name type="common">Powdery mildew agent</name>
    <dbReference type="NCBI Taxonomy" id="50730"/>
    <lineage>
        <taxon>Eukaryota</taxon>
        <taxon>Fungi</taxon>
        <taxon>Dikarya</taxon>
        <taxon>Ascomycota</taxon>
        <taxon>Pezizomycotina</taxon>
        <taxon>Dothideomycetes</taxon>
        <taxon>Pleosporomycetidae</taxon>
        <taxon>Pleosporales</taxon>
        <taxon>Pleosporineae</taxon>
        <taxon>Phaeosphaeriaceae</taxon>
        <taxon>Ampelomyces</taxon>
    </lineage>
</organism>
<dbReference type="Gene3D" id="3.50.50.60">
    <property type="entry name" value="FAD/NAD(P)-binding domain"/>
    <property type="match status" value="1"/>
</dbReference>
<accession>A0A6A5QA09</accession>
<sequence length="271" mass="29872">MAPGGLGTAVGTSALADSSASSQVQVLDTDVAIIGREAAANTTFEYGVKSYVRPDAALNVFTCFKISVHPFSSKRLTAINFNVETGAQLTEYFPPNANSTTESLKCWLAIISKYETLLEPGYWSFPPPQDIPSELLIPVEDFVKQHQLEAAKPRIIAISGIGYGGIHHLLTLNLMQSFGATLTRQVIDNPLVQLSGQTVSSSTLIATPRLQPPLIQHRRSHKTHISRHTPPRQKLKWARISNQRQTHFVPRTDQLIRSYAIFPGCQRKSCI</sequence>
<name>A0A6A5QA09_AMPQU</name>
<dbReference type="InterPro" id="IPR036188">
    <property type="entry name" value="FAD/NAD-bd_sf"/>
</dbReference>
<dbReference type="AlphaFoldDB" id="A0A6A5QA09"/>